<name>A0A1I6XG15_9FLAO</name>
<dbReference type="Gene3D" id="3.60.21.10">
    <property type="match status" value="1"/>
</dbReference>
<evidence type="ECO:0000313" key="3">
    <source>
        <dbReference type="EMBL" id="SFT36962.1"/>
    </source>
</evidence>
<organism evidence="3 4">
    <name type="scientific">Lishizhenia tianjinensis</name>
    <dbReference type="NCBI Taxonomy" id="477690"/>
    <lineage>
        <taxon>Bacteria</taxon>
        <taxon>Pseudomonadati</taxon>
        <taxon>Bacteroidota</taxon>
        <taxon>Flavobacteriia</taxon>
        <taxon>Flavobacteriales</taxon>
        <taxon>Crocinitomicaceae</taxon>
        <taxon>Lishizhenia</taxon>
    </lineage>
</organism>
<dbReference type="RefSeq" id="WP_090245227.1">
    <property type="nucleotide sequence ID" value="NZ_FPAS01000001.1"/>
</dbReference>
<feature type="domain" description="Calcineurin-like phosphoesterase" evidence="2">
    <location>
        <begin position="15"/>
        <end position="207"/>
    </location>
</feature>
<keyword evidence="4" id="KW-1185">Reference proteome</keyword>
<sequence length="266" mass="29693">MLEDKILVFGGPYSNLQATQKMYEITVELGFEPSQIICTGDVVGYCAQPQETIDLVKSWGIHWLAGNVEQQLATGAEDCGCNFDEGSRCSNFSQTWFPYAQIHVSENAKEEMKTLPENLVLEISGYKVGVVHGGLDDISQFIFKSTSPEVKEEILDRLGVDIVVAGHSGIPFHQRLEKGLWVNAGVIGMPANDGQQEVWFAIVDLKTKTVEHRSFSYDWKTAKALMEQANLPAAYSKTLETGLWDNMEILPEQEKLERGKPMIFEA</sequence>
<dbReference type="AlphaFoldDB" id="A0A1I6XG15"/>
<evidence type="ECO:0000313" key="4">
    <source>
        <dbReference type="Proteomes" id="UP000236454"/>
    </source>
</evidence>
<dbReference type="CDD" id="cd00838">
    <property type="entry name" value="MPP_superfamily"/>
    <property type="match status" value="1"/>
</dbReference>
<dbReference type="InterPro" id="IPR024654">
    <property type="entry name" value="Calcineurin-like_PHP_lpxH"/>
</dbReference>
<dbReference type="EMBL" id="FPAS01000001">
    <property type="protein sequence ID" value="SFT36962.1"/>
    <property type="molecule type" value="Genomic_DNA"/>
</dbReference>
<reference evidence="3 4" key="1">
    <citation type="submission" date="2016-10" db="EMBL/GenBank/DDBJ databases">
        <authorList>
            <person name="de Groot N.N."/>
        </authorList>
    </citation>
    <scope>NUCLEOTIDE SEQUENCE [LARGE SCALE GENOMIC DNA]</scope>
    <source>
        <strain evidence="3 4">CGMCC 1.7005</strain>
    </source>
</reference>
<dbReference type="InterPro" id="IPR011152">
    <property type="entry name" value="Pesterase_MJ0912"/>
</dbReference>
<proteinExistence type="inferred from homology"/>
<gene>
    <name evidence="3" type="ORF">SAMN05216474_0157</name>
</gene>
<accession>A0A1I6XG15</accession>
<dbReference type="PIRSF" id="PIRSF000883">
    <property type="entry name" value="Pesterase_MJ0912"/>
    <property type="match status" value="1"/>
</dbReference>
<dbReference type="STRING" id="477690.SAMN05216474_0157"/>
<dbReference type="Proteomes" id="UP000236454">
    <property type="component" value="Unassembled WGS sequence"/>
</dbReference>
<dbReference type="InterPro" id="IPR029052">
    <property type="entry name" value="Metallo-depent_PP-like"/>
</dbReference>
<evidence type="ECO:0000256" key="1">
    <source>
        <dbReference type="ARBA" id="ARBA00008950"/>
    </source>
</evidence>
<protein>
    <submittedName>
        <fullName evidence="3">Calcineurin-like phosphoesterase superfamily domain-containing protein</fullName>
    </submittedName>
</protein>
<evidence type="ECO:0000259" key="2">
    <source>
        <dbReference type="Pfam" id="PF12850"/>
    </source>
</evidence>
<dbReference type="SUPFAM" id="SSF56300">
    <property type="entry name" value="Metallo-dependent phosphatases"/>
    <property type="match status" value="1"/>
</dbReference>
<comment type="similarity">
    <text evidence="1">Belongs to the metallophosphoesterase superfamily. YfcE family.</text>
</comment>
<dbReference type="Pfam" id="PF12850">
    <property type="entry name" value="Metallophos_2"/>
    <property type="match status" value="1"/>
</dbReference>
<dbReference type="OrthoDB" id="9813918at2"/>